<proteinExistence type="inferred from homology"/>
<dbReference type="EMBL" id="CAICTM010001185">
    <property type="protein sequence ID" value="CAB9521347.1"/>
    <property type="molecule type" value="Genomic_DNA"/>
</dbReference>
<dbReference type="Pfam" id="PF03773">
    <property type="entry name" value="ArsP_1"/>
    <property type="match status" value="1"/>
</dbReference>
<dbReference type="PANTHER" id="PTHR34184">
    <property type="entry name" value="UPF0718 PROTEIN YCGR"/>
    <property type="match status" value="1"/>
</dbReference>
<keyword evidence="7" id="KW-0143">Chaperone</keyword>
<evidence type="ECO:0000313" key="10">
    <source>
        <dbReference type="Proteomes" id="UP001153069"/>
    </source>
</evidence>
<dbReference type="GO" id="GO:0005509">
    <property type="term" value="F:calcium ion binding"/>
    <property type="evidence" value="ECO:0007669"/>
    <property type="project" value="InterPro"/>
</dbReference>
<protein>
    <submittedName>
        <fullName evidence="9">Permease</fullName>
    </submittedName>
</protein>
<dbReference type="PANTHER" id="PTHR34184:SF4">
    <property type="entry name" value="UPF0718 PROTEIN YCGR"/>
    <property type="match status" value="1"/>
</dbReference>
<feature type="region of interest" description="Disordered" evidence="8">
    <location>
        <begin position="424"/>
        <end position="443"/>
    </location>
</feature>
<dbReference type="InterPro" id="IPR009033">
    <property type="entry name" value="Calreticulin/calnexin_P_dom_sf"/>
</dbReference>
<dbReference type="InterPro" id="IPR001580">
    <property type="entry name" value="Calret/calnex"/>
</dbReference>
<feature type="transmembrane region" description="Helical" evidence="7">
    <location>
        <begin position="252"/>
        <end position="270"/>
    </location>
</feature>
<dbReference type="InterPro" id="IPR005524">
    <property type="entry name" value="DUF318"/>
</dbReference>
<gene>
    <name evidence="9" type="ORF">SEMRO_1187_G250440.1</name>
</gene>
<feature type="transmembrane region" description="Helical" evidence="7">
    <location>
        <begin position="400"/>
        <end position="418"/>
    </location>
</feature>
<comment type="subcellular location">
    <subcellularLocation>
        <location evidence="1">Cell membrane</location>
        <topology evidence="1">Multi-pass membrane protein</topology>
    </subcellularLocation>
</comment>
<accession>A0A9N8EGY9</accession>
<dbReference type="OrthoDB" id="10673084at2759"/>
<evidence type="ECO:0000256" key="4">
    <source>
        <dbReference type="ARBA" id="ARBA00022692"/>
    </source>
</evidence>
<sequence>MDIPEYIDDPDDLPPEVDVHGEPRMIENGCDVMPDDWDEEDDGEWAPALVENPDYQWTPRQIRNPEYVEPPTFSEKLYTEVQAALPWVTLGILLTGLLSSVTSNLPLDLFMTGLLNTNTNGTGIVQLLWAAVAGLTVPLCSCGALPLCAGLLHGTSSNTPGLPLSIVMAFLTASQSAGIDSAAITYGLLGPTAMMGRLLGAMLLAVAVGLACPSSSHKQQSKTKNLLEETCHPSVSTYSGIVTIWFETALEIYPTVLTGLALSTAALHYLPSLTNYSSFHNDETTTTTTTAIIHTLLTRGTVLASAIPLQLCEHTSVTLAAALQKAGGSPGLAFGFLLSAPAINLPSLLFVATAASVRAMLQIVTTLTVTAVILSCVADAAHLDFMAGHATGDMATLPDWFAGNCTYLAVMLVVGGLLQKYSTTASNKSGDCCDTSNGKIKAE</sequence>
<keyword evidence="5 7" id="KW-1133">Transmembrane helix</keyword>
<evidence type="ECO:0000256" key="2">
    <source>
        <dbReference type="ARBA" id="ARBA00006386"/>
    </source>
</evidence>
<organism evidence="9 10">
    <name type="scientific">Seminavis robusta</name>
    <dbReference type="NCBI Taxonomy" id="568900"/>
    <lineage>
        <taxon>Eukaryota</taxon>
        <taxon>Sar</taxon>
        <taxon>Stramenopiles</taxon>
        <taxon>Ochrophyta</taxon>
        <taxon>Bacillariophyta</taxon>
        <taxon>Bacillariophyceae</taxon>
        <taxon>Bacillariophycidae</taxon>
        <taxon>Naviculales</taxon>
        <taxon>Naviculaceae</taxon>
        <taxon>Seminavis</taxon>
    </lineage>
</organism>
<comment type="caution">
    <text evidence="9">The sequence shown here is derived from an EMBL/GenBank/DDBJ whole genome shotgun (WGS) entry which is preliminary data.</text>
</comment>
<reference evidence="9" key="1">
    <citation type="submission" date="2020-06" db="EMBL/GenBank/DDBJ databases">
        <authorList>
            <consortium name="Plant Systems Biology data submission"/>
        </authorList>
    </citation>
    <scope>NUCLEOTIDE SEQUENCE</scope>
    <source>
        <strain evidence="9">D6</strain>
    </source>
</reference>
<dbReference type="GO" id="GO:0005783">
    <property type="term" value="C:endoplasmic reticulum"/>
    <property type="evidence" value="ECO:0007669"/>
    <property type="project" value="InterPro"/>
</dbReference>
<evidence type="ECO:0000256" key="8">
    <source>
        <dbReference type="SAM" id="MobiDB-lite"/>
    </source>
</evidence>
<feature type="transmembrane region" description="Helical" evidence="7">
    <location>
        <begin position="84"/>
        <end position="107"/>
    </location>
</feature>
<dbReference type="Proteomes" id="UP001153069">
    <property type="component" value="Unassembled WGS sequence"/>
</dbReference>
<comment type="similarity">
    <text evidence="2">Belongs to the UPF0718 family.</text>
</comment>
<comment type="similarity">
    <text evidence="7">Belongs to the calreticulin family.</text>
</comment>
<evidence type="ECO:0000256" key="1">
    <source>
        <dbReference type="ARBA" id="ARBA00004651"/>
    </source>
</evidence>
<dbReference type="GO" id="GO:0005886">
    <property type="term" value="C:plasma membrane"/>
    <property type="evidence" value="ECO:0007669"/>
    <property type="project" value="UniProtKB-SubCell"/>
</dbReference>
<evidence type="ECO:0000256" key="7">
    <source>
        <dbReference type="RuleBase" id="RU362126"/>
    </source>
</evidence>
<keyword evidence="6 7" id="KW-0472">Membrane</keyword>
<feature type="transmembrane region" description="Helical" evidence="7">
    <location>
        <begin position="164"/>
        <end position="188"/>
    </location>
</feature>
<evidence type="ECO:0000256" key="3">
    <source>
        <dbReference type="ARBA" id="ARBA00022475"/>
    </source>
</evidence>
<keyword evidence="4 7" id="KW-0812">Transmembrane</keyword>
<evidence type="ECO:0000256" key="6">
    <source>
        <dbReference type="ARBA" id="ARBA00023136"/>
    </source>
</evidence>
<feature type="transmembrane region" description="Helical" evidence="7">
    <location>
        <begin position="332"/>
        <end position="352"/>
    </location>
</feature>
<feature type="transmembrane region" description="Helical" evidence="7">
    <location>
        <begin position="194"/>
        <end position="212"/>
    </location>
</feature>
<feature type="transmembrane region" description="Helical" evidence="7">
    <location>
        <begin position="359"/>
        <end position="380"/>
    </location>
</feature>
<dbReference type="Gene3D" id="2.10.250.10">
    <property type="entry name" value="Calreticulin/calnexin, P domain"/>
    <property type="match status" value="1"/>
</dbReference>
<feature type="transmembrane region" description="Helical" evidence="7">
    <location>
        <begin position="127"/>
        <end position="152"/>
    </location>
</feature>
<dbReference type="GO" id="GO:0006457">
    <property type="term" value="P:protein folding"/>
    <property type="evidence" value="ECO:0007669"/>
    <property type="project" value="InterPro"/>
</dbReference>
<keyword evidence="3" id="KW-1003">Cell membrane</keyword>
<dbReference type="InterPro" id="IPR052923">
    <property type="entry name" value="UPF0718"/>
</dbReference>
<dbReference type="Pfam" id="PF00262">
    <property type="entry name" value="Calreticulin"/>
    <property type="match status" value="1"/>
</dbReference>
<name>A0A9N8EGY9_9STRA</name>
<dbReference type="AlphaFoldDB" id="A0A9N8EGY9"/>
<evidence type="ECO:0000313" key="9">
    <source>
        <dbReference type="EMBL" id="CAB9521347.1"/>
    </source>
</evidence>
<keyword evidence="7" id="KW-0256">Endoplasmic reticulum</keyword>
<dbReference type="GO" id="GO:0051082">
    <property type="term" value="F:unfolded protein binding"/>
    <property type="evidence" value="ECO:0007669"/>
    <property type="project" value="InterPro"/>
</dbReference>
<dbReference type="SUPFAM" id="SSF63887">
    <property type="entry name" value="P-domain of calnexin/calreticulin"/>
    <property type="match status" value="1"/>
</dbReference>
<evidence type="ECO:0000256" key="5">
    <source>
        <dbReference type="ARBA" id="ARBA00022989"/>
    </source>
</evidence>
<keyword evidence="10" id="KW-1185">Reference proteome</keyword>